<name>A0A9W8RR02_9HYPO</name>
<protein>
    <recommendedName>
        <fullName evidence="4">BZIP domain-containing protein</fullName>
    </recommendedName>
</protein>
<evidence type="ECO:0000313" key="2">
    <source>
        <dbReference type="EMBL" id="KAJ4248817.1"/>
    </source>
</evidence>
<comment type="caution">
    <text evidence="2">The sequence shown here is derived from an EMBL/GenBank/DDBJ whole genome shotgun (WGS) entry which is preliminary data.</text>
</comment>
<reference evidence="2" key="1">
    <citation type="submission" date="2022-09" db="EMBL/GenBank/DDBJ databases">
        <title>Fusarium specimens isolated from Avocado Roots.</title>
        <authorList>
            <person name="Stajich J."/>
            <person name="Roper C."/>
            <person name="Heimlech-Rivalta G."/>
        </authorList>
    </citation>
    <scope>NUCLEOTIDE SEQUENCE</scope>
    <source>
        <strain evidence="2">CF00136</strain>
    </source>
</reference>
<accession>A0A9W8RR02</accession>
<sequence length="304" mass="33931">MGKPEVQDELTRRRERGRRSQAAFRKRQAQSTQALEAQNRRLKEGIQAAVNAAQGDERPEMLRILRDLAIAAALDVPETFSQERVRDDKDGSTTEFTSFNTTEAAARACDDVSWSLDLPPATQYRLDCSMWLNPLHYMRISLPPQDILPYLGPGAETFAGLMFWSVMEHSQSGCKTHISETSVKTGLGHCKATQSIKPSFVQTMAKARLEYKETGSISQEYRAAAEDDLGLVLCNLIEVDYCSRGKDPNLWLSCLAIEQRIQKVIGEAALNTLRKAANKQGDPVLQELTENVKCSLYNSAFLSI</sequence>
<keyword evidence="3" id="KW-1185">Reference proteome</keyword>
<feature type="compositionally biased region" description="Basic residues" evidence="1">
    <location>
        <begin position="13"/>
        <end position="28"/>
    </location>
</feature>
<dbReference type="AlphaFoldDB" id="A0A9W8RR02"/>
<feature type="region of interest" description="Disordered" evidence="1">
    <location>
        <begin position="1"/>
        <end position="36"/>
    </location>
</feature>
<organism evidence="2 3">
    <name type="scientific">Fusarium torreyae</name>
    <dbReference type="NCBI Taxonomy" id="1237075"/>
    <lineage>
        <taxon>Eukaryota</taxon>
        <taxon>Fungi</taxon>
        <taxon>Dikarya</taxon>
        <taxon>Ascomycota</taxon>
        <taxon>Pezizomycotina</taxon>
        <taxon>Sordariomycetes</taxon>
        <taxon>Hypocreomycetidae</taxon>
        <taxon>Hypocreales</taxon>
        <taxon>Nectriaceae</taxon>
        <taxon>Fusarium</taxon>
    </lineage>
</organism>
<evidence type="ECO:0000313" key="3">
    <source>
        <dbReference type="Proteomes" id="UP001152049"/>
    </source>
</evidence>
<evidence type="ECO:0000256" key="1">
    <source>
        <dbReference type="SAM" id="MobiDB-lite"/>
    </source>
</evidence>
<proteinExistence type="predicted"/>
<dbReference type="Proteomes" id="UP001152049">
    <property type="component" value="Unassembled WGS sequence"/>
</dbReference>
<dbReference type="OrthoDB" id="4737775at2759"/>
<evidence type="ECO:0008006" key="4">
    <source>
        <dbReference type="Google" id="ProtNLM"/>
    </source>
</evidence>
<gene>
    <name evidence="2" type="ORF">NW762_012655</name>
</gene>
<feature type="compositionally biased region" description="Basic and acidic residues" evidence="1">
    <location>
        <begin position="1"/>
        <end position="12"/>
    </location>
</feature>
<dbReference type="EMBL" id="JAOQAZ010000035">
    <property type="protein sequence ID" value="KAJ4248817.1"/>
    <property type="molecule type" value="Genomic_DNA"/>
</dbReference>